<dbReference type="Proteomes" id="UP001296776">
    <property type="component" value="Unassembled WGS sequence"/>
</dbReference>
<accession>A0AAJ0U899</accession>
<dbReference type="AlphaFoldDB" id="A0AAJ0U899"/>
<dbReference type="Gene3D" id="1.20.90.10">
    <property type="entry name" value="Phospholipase A2 domain"/>
    <property type="match status" value="1"/>
</dbReference>
<dbReference type="GO" id="GO:0004623">
    <property type="term" value="F:phospholipase A2 activity"/>
    <property type="evidence" value="ECO:0007669"/>
    <property type="project" value="InterPro"/>
</dbReference>
<dbReference type="RefSeq" id="WP_200348637.1">
    <property type="nucleotide sequence ID" value="NZ_NRSJ01000067.1"/>
</dbReference>
<dbReference type="GO" id="GO:0006644">
    <property type="term" value="P:phospholipid metabolic process"/>
    <property type="evidence" value="ECO:0007669"/>
    <property type="project" value="InterPro"/>
</dbReference>
<reference evidence="1" key="2">
    <citation type="journal article" date="2020" name="Microorganisms">
        <title>Osmotic Adaptation and Compatible Solute Biosynthesis of Phototrophic Bacteria as Revealed from Genome Analyses.</title>
        <authorList>
            <person name="Imhoff J.F."/>
            <person name="Rahn T."/>
            <person name="Kunzel S."/>
            <person name="Keller A."/>
            <person name="Neulinger S.C."/>
        </authorList>
    </citation>
    <scope>NUCLEOTIDE SEQUENCE</scope>
    <source>
        <strain evidence="1">DSM 11080</strain>
    </source>
</reference>
<organism evidence="1 2">
    <name type="scientific">Halochromatium glycolicum</name>
    <dbReference type="NCBI Taxonomy" id="85075"/>
    <lineage>
        <taxon>Bacteria</taxon>
        <taxon>Pseudomonadati</taxon>
        <taxon>Pseudomonadota</taxon>
        <taxon>Gammaproteobacteria</taxon>
        <taxon>Chromatiales</taxon>
        <taxon>Chromatiaceae</taxon>
        <taxon>Halochromatium</taxon>
    </lineage>
</organism>
<evidence type="ECO:0000313" key="2">
    <source>
        <dbReference type="Proteomes" id="UP001296776"/>
    </source>
</evidence>
<sequence length="135" mass="14523">MARQPVLIRSSTWLAGGLLLLAAGNAAAFKCMPLYGNWCGIDHPSRGWPPPVDAFDAACMRHDLCTALPGSDTPCDVAFVGELHRTAAQVGYLPRPLQWAEYVIRLKAGGPWTGMPMPTPWDAMGVMSSLAAPCW</sequence>
<dbReference type="InterPro" id="IPR036444">
    <property type="entry name" value="PLipase_A2_dom_sf"/>
</dbReference>
<dbReference type="GO" id="GO:0050482">
    <property type="term" value="P:arachidonate secretion"/>
    <property type="evidence" value="ECO:0007669"/>
    <property type="project" value="InterPro"/>
</dbReference>
<dbReference type="SUPFAM" id="SSF48619">
    <property type="entry name" value="Phospholipase A2, PLA2"/>
    <property type="match status" value="1"/>
</dbReference>
<protein>
    <recommendedName>
        <fullName evidence="3">Phospholipase A2</fullName>
    </recommendedName>
</protein>
<dbReference type="EMBL" id="NRSJ01000067">
    <property type="protein sequence ID" value="MBK1707160.1"/>
    <property type="molecule type" value="Genomic_DNA"/>
</dbReference>
<evidence type="ECO:0000313" key="1">
    <source>
        <dbReference type="EMBL" id="MBK1707160.1"/>
    </source>
</evidence>
<reference evidence="1" key="1">
    <citation type="submission" date="2017-08" db="EMBL/GenBank/DDBJ databases">
        <authorList>
            <person name="Imhoff J.F."/>
            <person name="Rahn T."/>
            <person name="Kuenzel S."/>
            <person name="Neulinger S.C."/>
        </authorList>
    </citation>
    <scope>NUCLEOTIDE SEQUENCE</scope>
    <source>
        <strain evidence="1">DSM 11080</strain>
    </source>
</reference>
<keyword evidence="2" id="KW-1185">Reference proteome</keyword>
<proteinExistence type="predicted"/>
<comment type="caution">
    <text evidence="1">The sequence shown here is derived from an EMBL/GenBank/DDBJ whole genome shotgun (WGS) entry which is preliminary data.</text>
</comment>
<name>A0AAJ0U899_9GAMM</name>
<evidence type="ECO:0008006" key="3">
    <source>
        <dbReference type="Google" id="ProtNLM"/>
    </source>
</evidence>
<gene>
    <name evidence="1" type="ORF">CKO40_22145</name>
</gene>